<dbReference type="EMBL" id="QREG01000005">
    <property type="protein sequence ID" value="REE00439.1"/>
    <property type="molecule type" value="Genomic_DNA"/>
</dbReference>
<sequence>MSQVTSDSQQLLFETSHSSLHQCDELERYILQFKGDSIHFRACELITFKRKVQKIDLVKLLDSETPDVEIVHMPHCDRIFAFTIEDVLELKELFAGAFTMLELNSMIHRQLVRRPF</sequence>
<keyword evidence="2" id="KW-1185">Reference proteome</keyword>
<dbReference type="OrthoDB" id="1442094at2"/>
<comment type="caution">
    <text evidence="1">The sequence shown here is derived from an EMBL/GenBank/DDBJ whole genome shotgun (WGS) entry which is preliminary data.</text>
</comment>
<dbReference type="RefSeq" id="WP_115867443.1">
    <property type="nucleotide sequence ID" value="NZ_QREG01000005.1"/>
</dbReference>
<name>A0A3D9L4J0_MARFU</name>
<organism evidence="1 2">
    <name type="scientific">Marinoscillum furvescens DSM 4134</name>
    <dbReference type="NCBI Taxonomy" id="1122208"/>
    <lineage>
        <taxon>Bacteria</taxon>
        <taxon>Pseudomonadati</taxon>
        <taxon>Bacteroidota</taxon>
        <taxon>Cytophagia</taxon>
        <taxon>Cytophagales</taxon>
        <taxon>Reichenbachiellaceae</taxon>
        <taxon>Marinoscillum</taxon>
    </lineage>
</organism>
<evidence type="ECO:0000313" key="2">
    <source>
        <dbReference type="Proteomes" id="UP000256779"/>
    </source>
</evidence>
<gene>
    <name evidence="1" type="ORF">C7460_10560</name>
</gene>
<protein>
    <submittedName>
        <fullName evidence="1">Uncharacterized protein</fullName>
    </submittedName>
</protein>
<dbReference type="Proteomes" id="UP000256779">
    <property type="component" value="Unassembled WGS sequence"/>
</dbReference>
<accession>A0A3D9L4J0</accession>
<proteinExistence type="predicted"/>
<dbReference type="AlphaFoldDB" id="A0A3D9L4J0"/>
<evidence type="ECO:0000313" key="1">
    <source>
        <dbReference type="EMBL" id="REE00439.1"/>
    </source>
</evidence>
<reference evidence="1 2" key="1">
    <citation type="submission" date="2018-07" db="EMBL/GenBank/DDBJ databases">
        <title>Genomic Encyclopedia of Type Strains, Phase IV (KMG-IV): sequencing the most valuable type-strain genomes for metagenomic binning, comparative biology and taxonomic classification.</title>
        <authorList>
            <person name="Goeker M."/>
        </authorList>
    </citation>
    <scope>NUCLEOTIDE SEQUENCE [LARGE SCALE GENOMIC DNA]</scope>
    <source>
        <strain evidence="1 2">DSM 4134</strain>
    </source>
</reference>